<keyword evidence="2" id="KW-0001">2Fe-2S</keyword>
<gene>
    <name evidence="8" type="ORF">LCGC14_0254440</name>
</gene>
<dbReference type="GO" id="GO:0046872">
    <property type="term" value="F:metal ion binding"/>
    <property type="evidence" value="ECO:0007669"/>
    <property type="project" value="UniProtKB-KW"/>
</dbReference>
<dbReference type="InterPro" id="IPR028431">
    <property type="entry name" value="NADP_DH_HndA-like"/>
</dbReference>
<comment type="caution">
    <text evidence="8">The sequence shown here is derived from an EMBL/GenBank/DDBJ whole genome shotgun (WGS) entry which is preliminary data.</text>
</comment>
<evidence type="ECO:0000256" key="1">
    <source>
        <dbReference type="ARBA" id="ARBA00010643"/>
    </source>
</evidence>
<feature type="domain" description="4Fe-4S ferredoxin-type" evidence="7">
    <location>
        <begin position="233"/>
        <end position="264"/>
    </location>
</feature>
<dbReference type="InterPro" id="IPR036188">
    <property type="entry name" value="FAD/NAD-bd_sf"/>
</dbReference>
<evidence type="ECO:0000256" key="6">
    <source>
        <dbReference type="ARBA" id="ARBA00034078"/>
    </source>
</evidence>
<evidence type="ECO:0000256" key="5">
    <source>
        <dbReference type="ARBA" id="ARBA00023014"/>
    </source>
</evidence>
<dbReference type="InterPro" id="IPR017896">
    <property type="entry name" value="4Fe4S_Fe-S-bd"/>
</dbReference>
<reference evidence="8" key="1">
    <citation type="journal article" date="2015" name="Nature">
        <title>Complex archaea that bridge the gap between prokaryotes and eukaryotes.</title>
        <authorList>
            <person name="Spang A."/>
            <person name="Saw J.H."/>
            <person name="Jorgensen S.L."/>
            <person name="Zaremba-Niedzwiedzka K."/>
            <person name="Martijn J."/>
            <person name="Lind A.E."/>
            <person name="van Eijk R."/>
            <person name="Schleper C."/>
            <person name="Guy L."/>
            <person name="Ettema T.J."/>
        </authorList>
    </citation>
    <scope>NUCLEOTIDE SEQUENCE</scope>
</reference>
<dbReference type="SUPFAM" id="SSF51971">
    <property type="entry name" value="Nucleotide-binding domain"/>
    <property type="match status" value="1"/>
</dbReference>
<evidence type="ECO:0000256" key="2">
    <source>
        <dbReference type="ARBA" id="ARBA00022714"/>
    </source>
</evidence>
<dbReference type="PROSITE" id="PS01099">
    <property type="entry name" value="COMPLEX1_24K"/>
    <property type="match status" value="1"/>
</dbReference>
<accession>A0A0F9X8H8</accession>
<dbReference type="GO" id="GO:0016491">
    <property type="term" value="F:oxidoreductase activity"/>
    <property type="evidence" value="ECO:0007669"/>
    <property type="project" value="InterPro"/>
</dbReference>
<dbReference type="Gene3D" id="3.40.30.10">
    <property type="entry name" value="Glutaredoxin"/>
    <property type="match status" value="1"/>
</dbReference>
<dbReference type="PANTHER" id="PTHR43342">
    <property type="entry name" value="NADH-QUINONE OXIDOREDUCTASE, E SUBUNIT"/>
    <property type="match status" value="1"/>
</dbReference>
<dbReference type="Gene3D" id="1.10.10.1590">
    <property type="entry name" value="NADH-quinone oxidoreductase subunit E"/>
    <property type="match status" value="1"/>
</dbReference>
<protein>
    <recommendedName>
        <fullName evidence="7">4Fe-4S ferredoxin-type domain-containing protein</fullName>
    </recommendedName>
</protein>
<keyword evidence="3" id="KW-0479">Metal-binding</keyword>
<proteinExistence type="inferred from homology"/>
<dbReference type="InterPro" id="IPR002023">
    <property type="entry name" value="NuoE-like"/>
</dbReference>
<dbReference type="InterPro" id="IPR036249">
    <property type="entry name" value="Thioredoxin-like_sf"/>
</dbReference>
<dbReference type="AlphaFoldDB" id="A0A0F9X8H8"/>
<dbReference type="CDD" id="cd03064">
    <property type="entry name" value="TRX_Fd_NuoE"/>
    <property type="match status" value="1"/>
</dbReference>
<organism evidence="8">
    <name type="scientific">marine sediment metagenome</name>
    <dbReference type="NCBI Taxonomy" id="412755"/>
    <lineage>
        <taxon>unclassified sequences</taxon>
        <taxon>metagenomes</taxon>
        <taxon>ecological metagenomes</taxon>
    </lineage>
</organism>
<dbReference type="PANTHER" id="PTHR43342:SF1">
    <property type="entry name" value="BIFURCATING [FEFE] HYDROGENASE GAMMA SUBUNIT"/>
    <property type="match status" value="1"/>
</dbReference>
<dbReference type="InterPro" id="IPR041921">
    <property type="entry name" value="NuoE_N"/>
</dbReference>
<evidence type="ECO:0000313" key="8">
    <source>
        <dbReference type="EMBL" id="KKN87913.1"/>
    </source>
</evidence>
<dbReference type="InterPro" id="IPR042128">
    <property type="entry name" value="NuoE_dom"/>
</dbReference>
<name>A0A0F9X8H8_9ZZZZ</name>
<dbReference type="EMBL" id="LAZR01000133">
    <property type="protein sequence ID" value="KKN87913.1"/>
    <property type="molecule type" value="Genomic_DNA"/>
</dbReference>
<dbReference type="GO" id="GO:0051537">
    <property type="term" value="F:2 iron, 2 sulfur cluster binding"/>
    <property type="evidence" value="ECO:0007669"/>
    <property type="project" value="UniProtKB-KW"/>
</dbReference>
<dbReference type="Pfam" id="PF12831">
    <property type="entry name" value="FAD_oxidored"/>
    <property type="match status" value="1"/>
</dbReference>
<evidence type="ECO:0000256" key="4">
    <source>
        <dbReference type="ARBA" id="ARBA00023004"/>
    </source>
</evidence>
<dbReference type="PROSITE" id="PS51379">
    <property type="entry name" value="4FE4S_FER_2"/>
    <property type="match status" value="1"/>
</dbReference>
<dbReference type="SUPFAM" id="SSF52833">
    <property type="entry name" value="Thioredoxin-like"/>
    <property type="match status" value="1"/>
</dbReference>
<keyword evidence="5" id="KW-0411">Iron-sulfur</keyword>
<dbReference type="Gene3D" id="3.30.70.20">
    <property type="match status" value="1"/>
</dbReference>
<comment type="similarity">
    <text evidence="1">Belongs to the complex I 24 kDa subunit family.</text>
</comment>
<evidence type="ECO:0000256" key="3">
    <source>
        <dbReference type="ARBA" id="ARBA00022723"/>
    </source>
</evidence>
<sequence>MARMGVFICWCGSNIAETVDCESVAQYASTLPGVVVGRSYKYMCSDPGQRLITDAIKEHNLSGVVVASCSPRMHEPTFRQAVATVGMNPYMLEMANIREHCSWVHTNRAEATEKAKDLVRVLVEKVKRNVPLADIEVPVTQRAMVIGAGIAGIQAALDVAAAGFEVALVERQPSIGGYMSMLDETFPTLDCSQCILTPRMVEIMQSKNITLHSFSEVEQVEGYVGNFEVSIRKKPRSVDMEKCTGCGDCWNNCMARNKIIAPSPVLPGEHTPPEVAEKVDAILATYTDPSGMVIGALQDVQREFNYLHPDALVYLSEKSEIPLARLYSVASFYNAFSLEPRGDNIIRTCLGTACHLRGGGRIADAISRELGIGDGETTKDMKFTLERVNCLGACALAPVVTVNNKYYGKMTIGKMMDVLEERAGQDAGQPQEQPQEATAV</sequence>
<evidence type="ECO:0000259" key="7">
    <source>
        <dbReference type="PROSITE" id="PS51379"/>
    </source>
</evidence>
<dbReference type="Gene3D" id="3.50.50.60">
    <property type="entry name" value="FAD/NAD(P)-binding domain"/>
    <property type="match status" value="1"/>
</dbReference>
<comment type="cofactor">
    <cofactor evidence="6">
        <name>[2Fe-2S] cluster</name>
        <dbReference type="ChEBI" id="CHEBI:190135"/>
    </cofactor>
</comment>
<keyword evidence="4" id="KW-0408">Iron</keyword>
<dbReference type="SUPFAM" id="SSF54862">
    <property type="entry name" value="4Fe-4S ferredoxins"/>
    <property type="match status" value="1"/>
</dbReference>
<dbReference type="Pfam" id="PF01257">
    <property type="entry name" value="2Fe-2S_thioredx"/>
    <property type="match status" value="1"/>
</dbReference>